<proteinExistence type="predicted"/>
<keyword evidence="3" id="KW-1185">Reference proteome</keyword>
<organism evidence="2 3">
    <name type="scientific">Tenebrio molitor</name>
    <name type="common">Yellow mealworm beetle</name>
    <dbReference type="NCBI Taxonomy" id="7067"/>
    <lineage>
        <taxon>Eukaryota</taxon>
        <taxon>Metazoa</taxon>
        <taxon>Ecdysozoa</taxon>
        <taxon>Arthropoda</taxon>
        <taxon>Hexapoda</taxon>
        <taxon>Insecta</taxon>
        <taxon>Pterygota</taxon>
        <taxon>Neoptera</taxon>
        <taxon>Endopterygota</taxon>
        <taxon>Coleoptera</taxon>
        <taxon>Polyphaga</taxon>
        <taxon>Cucujiformia</taxon>
        <taxon>Tenebrionidae</taxon>
        <taxon>Tenebrio</taxon>
    </lineage>
</organism>
<dbReference type="EMBL" id="JABDTM020005162">
    <property type="protein sequence ID" value="KAH0821962.1"/>
    <property type="molecule type" value="Genomic_DNA"/>
</dbReference>
<accession>A0A8J6LKK8</accession>
<evidence type="ECO:0000313" key="2">
    <source>
        <dbReference type="EMBL" id="KAH0821962.1"/>
    </source>
</evidence>
<dbReference type="Proteomes" id="UP000719412">
    <property type="component" value="Unassembled WGS sequence"/>
</dbReference>
<gene>
    <name evidence="2" type="ORF">GEV33_000829</name>
</gene>
<dbReference type="AlphaFoldDB" id="A0A8J6LKK8"/>
<evidence type="ECO:0000313" key="3">
    <source>
        <dbReference type="Proteomes" id="UP000719412"/>
    </source>
</evidence>
<comment type="caution">
    <text evidence="2">The sequence shown here is derived from an EMBL/GenBank/DDBJ whole genome shotgun (WGS) entry which is preliminary data.</text>
</comment>
<reference evidence="2" key="2">
    <citation type="submission" date="2021-08" db="EMBL/GenBank/DDBJ databases">
        <authorList>
            <person name="Eriksson T."/>
        </authorList>
    </citation>
    <scope>NUCLEOTIDE SEQUENCE</scope>
    <source>
        <strain evidence="2">Stoneville</strain>
        <tissue evidence="2">Whole head</tissue>
    </source>
</reference>
<feature type="region of interest" description="Disordered" evidence="1">
    <location>
        <begin position="1"/>
        <end position="36"/>
    </location>
</feature>
<sequence length="105" mass="11670">MDTGHMELNSPRILGSAISPRNMGTAVKDSPSVSPAMNRAMWKRTEVSARPIMIHEAKNGTEENRISLFRPRVSMTRPVTIAPRIAPSRGMIANQEPSVFSRRNL</sequence>
<reference evidence="2" key="1">
    <citation type="journal article" date="2020" name="J Insects Food Feed">
        <title>The yellow mealworm (Tenebrio molitor) genome: a resource for the emerging insects as food and feed industry.</title>
        <authorList>
            <person name="Eriksson T."/>
            <person name="Andere A."/>
            <person name="Kelstrup H."/>
            <person name="Emery V."/>
            <person name="Picard C."/>
        </authorList>
    </citation>
    <scope>NUCLEOTIDE SEQUENCE</scope>
    <source>
        <strain evidence="2">Stoneville</strain>
        <tissue evidence="2">Whole head</tissue>
    </source>
</reference>
<evidence type="ECO:0000256" key="1">
    <source>
        <dbReference type="SAM" id="MobiDB-lite"/>
    </source>
</evidence>
<protein>
    <submittedName>
        <fullName evidence="2">Uncharacterized protein</fullName>
    </submittedName>
</protein>
<name>A0A8J6LKK8_TENMO</name>